<keyword evidence="2" id="KW-1185">Reference proteome</keyword>
<sequence length="119" mass="13580">MRERERERWGMRERDVARSGAYFREGGRVKWRRILGCEKNTCTPTGMTHSQLPSKTLLITKIEPSKAAQSRDLIGKIKPKLASENSSLSLTVGYSVKRNITLKVKRSPDKFCPDDCLLI</sequence>
<dbReference type="Proteomes" id="UP000823749">
    <property type="component" value="Chromosome 10"/>
</dbReference>
<protein>
    <submittedName>
        <fullName evidence="1">Uncharacterized protein</fullName>
    </submittedName>
</protein>
<organism evidence="1 2">
    <name type="scientific">Rhododendron griersonianum</name>
    <dbReference type="NCBI Taxonomy" id="479676"/>
    <lineage>
        <taxon>Eukaryota</taxon>
        <taxon>Viridiplantae</taxon>
        <taxon>Streptophyta</taxon>
        <taxon>Embryophyta</taxon>
        <taxon>Tracheophyta</taxon>
        <taxon>Spermatophyta</taxon>
        <taxon>Magnoliopsida</taxon>
        <taxon>eudicotyledons</taxon>
        <taxon>Gunneridae</taxon>
        <taxon>Pentapetalae</taxon>
        <taxon>asterids</taxon>
        <taxon>Ericales</taxon>
        <taxon>Ericaceae</taxon>
        <taxon>Ericoideae</taxon>
        <taxon>Rhodoreae</taxon>
        <taxon>Rhododendron</taxon>
    </lineage>
</organism>
<name>A0AAV6ILW9_9ERIC</name>
<accession>A0AAV6ILW9</accession>
<reference evidence="1" key="1">
    <citation type="submission" date="2020-08" db="EMBL/GenBank/DDBJ databases">
        <title>Plant Genome Project.</title>
        <authorList>
            <person name="Zhang R.-G."/>
        </authorList>
    </citation>
    <scope>NUCLEOTIDE SEQUENCE</scope>
    <source>
        <strain evidence="1">WSP0</strain>
        <tissue evidence="1">Leaf</tissue>
    </source>
</reference>
<dbReference type="AlphaFoldDB" id="A0AAV6ILW9"/>
<proteinExistence type="predicted"/>
<evidence type="ECO:0000313" key="2">
    <source>
        <dbReference type="Proteomes" id="UP000823749"/>
    </source>
</evidence>
<gene>
    <name evidence="1" type="ORF">RHGRI_029212</name>
</gene>
<evidence type="ECO:0000313" key="1">
    <source>
        <dbReference type="EMBL" id="KAG5528452.1"/>
    </source>
</evidence>
<dbReference type="EMBL" id="JACTNZ010000010">
    <property type="protein sequence ID" value="KAG5528452.1"/>
    <property type="molecule type" value="Genomic_DNA"/>
</dbReference>
<comment type="caution">
    <text evidence="1">The sequence shown here is derived from an EMBL/GenBank/DDBJ whole genome shotgun (WGS) entry which is preliminary data.</text>
</comment>